<dbReference type="PROSITE" id="PS51186">
    <property type="entry name" value="GNAT"/>
    <property type="match status" value="1"/>
</dbReference>
<name>A0ABU0PB09_9MICO</name>
<evidence type="ECO:0000313" key="2">
    <source>
        <dbReference type="EMBL" id="MDQ0644127.1"/>
    </source>
</evidence>
<dbReference type="InterPro" id="IPR000182">
    <property type="entry name" value="GNAT_dom"/>
</dbReference>
<dbReference type="Gene3D" id="3.40.630.30">
    <property type="match status" value="1"/>
</dbReference>
<dbReference type="RefSeq" id="WP_307361514.1">
    <property type="nucleotide sequence ID" value="NZ_JAUSXK010000001.1"/>
</dbReference>
<dbReference type="InterPro" id="IPR016181">
    <property type="entry name" value="Acyl_CoA_acyltransferase"/>
</dbReference>
<sequence>MPNQPIVPLHAEPLVGDAAIREAAALYTRVFRYEHDEFSLNPNLVSALARNGGSAIGVRDEGRLVGFAYGFAGRDRSAAEFHYSQAAVVDPEYQGRGVGRLLKAGQRQVALGWGQQRMRWTFDPLLARNAHFNFATLQAEGTGYAVDYYDRPGTDRIVVDWALDRDGDPFAGIRSLPSPAFDAAEWGRVFSATENDRRIARLPLPAVTDGPAATGSTLRAHIREGMQEIFEAGLVLVNCTRIDDETAVYLAGEDVR</sequence>
<dbReference type="InterPro" id="IPR038764">
    <property type="entry name" value="GNAT_N_AcTrfase_prd"/>
</dbReference>
<proteinExistence type="predicted"/>
<dbReference type="SUPFAM" id="SSF55729">
    <property type="entry name" value="Acyl-CoA N-acyltransferases (Nat)"/>
    <property type="match status" value="1"/>
</dbReference>
<evidence type="ECO:0000313" key="3">
    <source>
        <dbReference type="Proteomes" id="UP001239085"/>
    </source>
</evidence>
<feature type="domain" description="N-acetyltransferase" evidence="1">
    <location>
        <begin position="18"/>
        <end position="166"/>
    </location>
</feature>
<keyword evidence="3" id="KW-1185">Reference proteome</keyword>
<dbReference type="Proteomes" id="UP001239085">
    <property type="component" value="Unassembled WGS sequence"/>
</dbReference>
<organism evidence="2 3">
    <name type="scientific">Microbacterium murale</name>
    <dbReference type="NCBI Taxonomy" id="1081040"/>
    <lineage>
        <taxon>Bacteria</taxon>
        <taxon>Bacillati</taxon>
        <taxon>Actinomycetota</taxon>
        <taxon>Actinomycetes</taxon>
        <taxon>Micrococcales</taxon>
        <taxon>Microbacteriaceae</taxon>
        <taxon>Microbacterium</taxon>
    </lineage>
</organism>
<gene>
    <name evidence="2" type="ORF">QFZ46_002287</name>
</gene>
<evidence type="ECO:0000259" key="1">
    <source>
        <dbReference type="PROSITE" id="PS51186"/>
    </source>
</evidence>
<dbReference type="EMBL" id="JAUSXK010000001">
    <property type="protein sequence ID" value="MDQ0644127.1"/>
    <property type="molecule type" value="Genomic_DNA"/>
</dbReference>
<protein>
    <submittedName>
        <fullName evidence="2">GNAT superfamily acetyltransferase</fullName>
    </submittedName>
</protein>
<comment type="caution">
    <text evidence="2">The sequence shown here is derived from an EMBL/GenBank/DDBJ whole genome shotgun (WGS) entry which is preliminary data.</text>
</comment>
<accession>A0ABU0PB09</accession>
<dbReference type="PANTHER" id="PTHR41700">
    <property type="entry name" value="GCN5-RELATED N-ACETYLTRANSFERASE"/>
    <property type="match status" value="1"/>
</dbReference>
<dbReference type="CDD" id="cd04301">
    <property type="entry name" value="NAT_SF"/>
    <property type="match status" value="1"/>
</dbReference>
<reference evidence="2 3" key="1">
    <citation type="submission" date="2023-07" db="EMBL/GenBank/DDBJ databases">
        <title>Comparative genomics of wheat-associated soil bacteria to identify genetic determinants of phenazine resistance.</title>
        <authorList>
            <person name="Mouncey N."/>
        </authorList>
    </citation>
    <scope>NUCLEOTIDE SEQUENCE [LARGE SCALE GENOMIC DNA]</scope>
    <source>
        <strain evidence="2 3">W2I7</strain>
    </source>
</reference>
<dbReference type="Pfam" id="PF00583">
    <property type="entry name" value="Acetyltransf_1"/>
    <property type="match status" value="1"/>
</dbReference>
<dbReference type="PANTHER" id="PTHR41700:SF1">
    <property type="entry name" value="N-ACETYLTRANSFERASE DOMAIN-CONTAINING PROTEIN"/>
    <property type="match status" value="1"/>
</dbReference>